<keyword evidence="8" id="KW-1185">Reference proteome</keyword>
<dbReference type="Gene3D" id="3.20.20.120">
    <property type="entry name" value="Enolase-like C-terminal domain"/>
    <property type="match status" value="1"/>
</dbReference>
<evidence type="ECO:0000256" key="4">
    <source>
        <dbReference type="ARBA" id="ARBA00023235"/>
    </source>
</evidence>
<dbReference type="InterPro" id="IPR036849">
    <property type="entry name" value="Enolase-like_C_sf"/>
</dbReference>
<keyword evidence="2 5" id="KW-0479">Metal-binding</keyword>
<dbReference type="SFLD" id="SFLDG00180">
    <property type="entry name" value="muconate_cycloisomerase"/>
    <property type="match status" value="1"/>
</dbReference>
<dbReference type="Proteomes" id="UP000645007">
    <property type="component" value="Unassembled WGS sequence"/>
</dbReference>
<dbReference type="InterPro" id="IPR034603">
    <property type="entry name" value="Dipeptide_epimerase"/>
</dbReference>
<dbReference type="EC" id="5.1.1.-" evidence="5"/>
<evidence type="ECO:0000313" key="8">
    <source>
        <dbReference type="Proteomes" id="UP000645007"/>
    </source>
</evidence>
<dbReference type="SFLD" id="SFLDF00009">
    <property type="entry name" value="o-succinylbenzoate_synthase"/>
    <property type="match status" value="1"/>
</dbReference>
<dbReference type="PANTHER" id="PTHR48073">
    <property type="entry name" value="O-SUCCINYLBENZOATE SYNTHASE-RELATED"/>
    <property type="match status" value="1"/>
</dbReference>
<reference evidence="7 8" key="1">
    <citation type="submission" date="2020-06" db="EMBL/GenBank/DDBJ databases">
        <title>Limosilactobacillus sp. nov.</title>
        <authorList>
            <person name="Ksiezarek M."/>
            <person name="Goncalves Ribeiro T."/>
            <person name="Rocha J."/>
            <person name="Grosso F."/>
            <person name="Peixe L."/>
        </authorList>
    </citation>
    <scope>NUCLEOTIDE SEQUENCE [LARGE SCALE GENOMIC DNA]</scope>
    <source>
        <strain evidence="8">c9Ua_26_M</strain>
    </source>
</reference>
<protein>
    <recommendedName>
        <fullName evidence="5">Dipeptide epimerase</fullName>
        <ecNumber evidence="5">5.1.1.-</ecNumber>
    </recommendedName>
</protein>
<dbReference type="Pfam" id="PF02746">
    <property type="entry name" value="MR_MLE_N"/>
    <property type="match status" value="1"/>
</dbReference>
<proteinExistence type="inferred from homology"/>
<dbReference type="Gene3D" id="3.30.390.10">
    <property type="entry name" value="Enolase-like, N-terminal domain"/>
    <property type="match status" value="1"/>
</dbReference>
<evidence type="ECO:0000256" key="5">
    <source>
        <dbReference type="RuleBase" id="RU366006"/>
    </source>
</evidence>
<dbReference type="InterPro" id="IPR029017">
    <property type="entry name" value="Enolase-like_N"/>
</dbReference>
<dbReference type="SUPFAM" id="SSF54826">
    <property type="entry name" value="Enolase N-terminal domain-like"/>
    <property type="match status" value="1"/>
</dbReference>
<evidence type="ECO:0000256" key="2">
    <source>
        <dbReference type="ARBA" id="ARBA00022723"/>
    </source>
</evidence>
<evidence type="ECO:0000256" key="1">
    <source>
        <dbReference type="ARBA" id="ARBA00008031"/>
    </source>
</evidence>
<dbReference type="RefSeq" id="WP_191911771.1">
    <property type="nucleotide sequence ID" value="NZ_JABUXR010000014.1"/>
</dbReference>
<comment type="cofactor">
    <cofactor evidence="5">
        <name>Mg(2+)</name>
        <dbReference type="ChEBI" id="CHEBI:18420"/>
    </cofactor>
    <text evidence="5">Binds 1 Mg(2+) ion per subunit.</text>
</comment>
<dbReference type="InterPro" id="IPR029065">
    <property type="entry name" value="Enolase_C-like"/>
</dbReference>
<dbReference type="Pfam" id="PF13378">
    <property type="entry name" value="MR_MLE_C"/>
    <property type="match status" value="1"/>
</dbReference>
<gene>
    <name evidence="7" type="ORF">HUK45_07250</name>
</gene>
<dbReference type="SUPFAM" id="SSF51604">
    <property type="entry name" value="Enolase C-terminal domain-like"/>
    <property type="match status" value="1"/>
</dbReference>
<dbReference type="InterPro" id="IPR013342">
    <property type="entry name" value="Mandelate_racemase_C"/>
</dbReference>
<sequence>MKDELTISKITTEVIKIPLERPFITHLHTVNSIHAIRVKVKLKNGLVGTGAATPNEVVTGDNIDTLKIIIEEVIAPRLIDSSLANVEPLMKRLHTAVVANGPAKAVVDIAIYDLLTQIYHVSLNHLLGGSKQSMATDYTISIGKPAEMVEQAKKTVQRGFTALKIKLGDHSIDEDVESVEQIAQAVGSDVALRLDVNQGWSYKQALRAFKMLADAALNLDFIEQPLPANQLRELALLRQQSTIPLMLDESVFTSADALRVIKAGAADYVNIKLMKCGGIYEATKINQLCESAGIPCMVGSMIEAPESIAAAVAFANAHANVYFIDLDSVYMIKNDLDLGDLKRVGIHLWHV</sequence>
<evidence type="ECO:0000313" key="7">
    <source>
        <dbReference type="EMBL" id="MBD8086035.1"/>
    </source>
</evidence>
<dbReference type="SMART" id="SM00922">
    <property type="entry name" value="MR_MLE"/>
    <property type="match status" value="1"/>
</dbReference>
<dbReference type="EMBL" id="JABUXR010000014">
    <property type="protein sequence ID" value="MBD8086035.1"/>
    <property type="molecule type" value="Genomic_DNA"/>
</dbReference>
<dbReference type="PANTHER" id="PTHR48073:SF2">
    <property type="entry name" value="O-SUCCINYLBENZOATE SYNTHASE"/>
    <property type="match status" value="1"/>
</dbReference>
<evidence type="ECO:0000259" key="6">
    <source>
        <dbReference type="SMART" id="SM00922"/>
    </source>
</evidence>
<name>A0ABR8ZM86_9LACO</name>
<comment type="caution">
    <text evidence="7">The sequence shown here is derived from an EMBL/GenBank/DDBJ whole genome shotgun (WGS) entry which is preliminary data.</text>
</comment>
<dbReference type="SFLD" id="SFLDS00001">
    <property type="entry name" value="Enolase"/>
    <property type="match status" value="1"/>
</dbReference>
<evidence type="ECO:0000256" key="3">
    <source>
        <dbReference type="ARBA" id="ARBA00022842"/>
    </source>
</evidence>
<organism evidence="7 8">
    <name type="scientific">Limosilactobacillus urinaemulieris</name>
    <dbReference type="NCBI Taxonomy" id="2742600"/>
    <lineage>
        <taxon>Bacteria</taxon>
        <taxon>Bacillati</taxon>
        <taxon>Bacillota</taxon>
        <taxon>Bacilli</taxon>
        <taxon>Lactobacillales</taxon>
        <taxon>Lactobacillaceae</taxon>
        <taxon>Limosilactobacillus</taxon>
    </lineage>
</organism>
<dbReference type="CDD" id="cd03319">
    <property type="entry name" value="L-Ala-DL-Glu_epimerase"/>
    <property type="match status" value="1"/>
</dbReference>
<comment type="similarity">
    <text evidence="1 5">Belongs to the mandelate racemase/muconate lactonizing enzyme family.</text>
</comment>
<keyword evidence="3 5" id="KW-0460">Magnesium</keyword>
<accession>A0ABR8ZM86</accession>
<keyword evidence="4 5" id="KW-0413">Isomerase</keyword>
<feature type="domain" description="Mandelate racemase/muconate lactonizing enzyme C-terminal" evidence="6">
    <location>
        <begin position="145"/>
        <end position="244"/>
    </location>
</feature>
<dbReference type="InterPro" id="IPR013341">
    <property type="entry name" value="Mandelate_racemase_N_dom"/>
</dbReference>